<evidence type="ECO:0000256" key="5">
    <source>
        <dbReference type="ARBA" id="ARBA00022679"/>
    </source>
</evidence>
<evidence type="ECO:0000256" key="1">
    <source>
        <dbReference type="ARBA" id="ARBA00001946"/>
    </source>
</evidence>
<gene>
    <name evidence="12" type="primary">apbE_1</name>
    <name evidence="12" type="ORF">TAE01_07770</name>
</gene>
<dbReference type="Proteomes" id="UP000321534">
    <property type="component" value="Unassembled WGS sequence"/>
</dbReference>
<evidence type="ECO:0000313" key="12">
    <source>
        <dbReference type="EMBL" id="GEO28967.1"/>
    </source>
</evidence>
<comment type="caution">
    <text evidence="12">The sequence shown here is derived from an EMBL/GenBank/DDBJ whole genome shotgun (WGS) entry which is preliminary data.</text>
</comment>
<dbReference type="EMBL" id="BJYX01000002">
    <property type="protein sequence ID" value="GEO28967.1"/>
    <property type="molecule type" value="Genomic_DNA"/>
</dbReference>
<evidence type="ECO:0000256" key="2">
    <source>
        <dbReference type="ARBA" id="ARBA00011955"/>
    </source>
</evidence>
<keyword evidence="13" id="KW-1185">Reference proteome</keyword>
<reference evidence="12 13" key="1">
    <citation type="submission" date="2019-07" db="EMBL/GenBank/DDBJ databases">
        <title>Whole genome shotgun sequence of Terrabacter aerolatus NBRC 106305.</title>
        <authorList>
            <person name="Hosoyama A."/>
            <person name="Uohara A."/>
            <person name="Ohji S."/>
            <person name="Ichikawa N."/>
        </authorList>
    </citation>
    <scope>NUCLEOTIDE SEQUENCE [LARGE SCALE GENOMIC DNA]</scope>
    <source>
        <strain evidence="12 13">NBRC 106305</strain>
    </source>
</reference>
<evidence type="ECO:0000256" key="11">
    <source>
        <dbReference type="SAM" id="MobiDB-lite"/>
    </source>
</evidence>
<evidence type="ECO:0000256" key="10">
    <source>
        <dbReference type="ARBA" id="ARBA00048540"/>
    </source>
</evidence>
<keyword evidence="6" id="KW-0479">Metal-binding</keyword>
<keyword evidence="5 12" id="KW-0808">Transferase</keyword>
<evidence type="ECO:0000256" key="7">
    <source>
        <dbReference type="ARBA" id="ARBA00022827"/>
    </source>
</evidence>
<dbReference type="PANTHER" id="PTHR30040">
    <property type="entry name" value="THIAMINE BIOSYNTHESIS LIPOPROTEIN APBE"/>
    <property type="match status" value="1"/>
</dbReference>
<dbReference type="GO" id="GO:0016740">
    <property type="term" value="F:transferase activity"/>
    <property type="evidence" value="ECO:0007669"/>
    <property type="project" value="UniProtKB-KW"/>
</dbReference>
<evidence type="ECO:0000256" key="3">
    <source>
        <dbReference type="ARBA" id="ARBA00016337"/>
    </source>
</evidence>
<keyword evidence="8" id="KW-0460">Magnesium</keyword>
<dbReference type="SUPFAM" id="SSF143631">
    <property type="entry name" value="ApbE-like"/>
    <property type="match status" value="1"/>
</dbReference>
<evidence type="ECO:0000256" key="4">
    <source>
        <dbReference type="ARBA" id="ARBA00022630"/>
    </source>
</evidence>
<dbReference type="Pfam" id="PF02424">
    <property type="entry name" value="ApbE"/>
    <property type="match status" value="2"/>
</dbReference>
<keyword evidence="7" id="KW-0274">FAD</keyword>
<dbReference type="OrthoDB" id="9778595at2"/>
<organism evidence="12 13">
    <name type="scientific">Terrabacter aerolatus</name>
    <dbReference type="NCBI Taxonomy" id="422442"/>
    <lineage>
        <taxon>Bacteria</taxon>
        <taxon>Bacillati</taxon>
        <taxon>Actinomycetota</taxon>
        <taxon>Actinomycetes</taxon>
        <taxon>Micrococcales</taxon>
        <taxon>Intrasporangiaceae</taxon>
        <taxon>Terrabacter</taxon>
    </lineage>
</organism>
<dbReference type="GO" id="GO:0046872">
    <property type="term" value="F:metal ion binding"/>
    <property type="evidence" value="ECO:0007669"/>
    <property type="project" value="UniProtKB-KW"/>
</dbReference>
<dbReference type="InterPro" id="IPR024932">
    <property type="entry name" value="ApbE"/>
</dbReference>
<dbReference type="PANTHER" id="PTHR30040:SF2">
    <property type="entry name" value="FAD:PROTEIN FMN TRANSFERASE"/>
    <property type="match status" value="1"/>
</dbReference>
<comment type="catalytic activity">
    <reaction evidence="10">
        <text>L-threonyl-[protein] + FAD = FMN-L-threonyl-[protein] + AMP + H(+)</text>
        <dbReference type="Rhea" id="RHEA:36847"/>
        <dbReference type="Rhea" id="RHEA-COMP:11060"/>
        <dbReference type="Rhea" id="RHEA-COMP:11061"/>
        <dbReference type="ChEBI" id="CHEBI:15378"/>
        <dbReference type="ChEBI" id="CHEBI:30013"/>
        <dbReference type="ChEBI" id="CHEBI:57692"/>
        <dbReference type="ChEBI" id="CHEBI:74257"/>
        <dbReference type="ChEBI" id="CHEBI:456215"/>
        <dbReference type="EC" id="2.7.1.180"/>
    </reaction>
</comment>
<name>A0A512CXN4_9MICO</name>
<evidence type="ECO:0000256" key="6">
    <source>
        <dbReference type="ARBA" id="ARBA00022723"/>
    </source>
</evidence>
<dbReference type="RefSeq" id="WP_147063555.1">
    <property type="nucleotide sequence ID" value="NZ_BAAARO010000021.1"/>
</dbReference>
<dbReference type="EC" id="2.7.1.180" evidence="2"/>
<dbReference type="InterPro" id="IPR003374">
    <property type="entry name" value="ApbE-like_sf"/>
</dbReference>
<evidence type="ECO:0000256" key="8">
    <source>
        <dbReference type="ARBA" id="ARBA00022842"/>
    </source>
</evidence>
<protein>
    <recommendedName>
        <fullName evidence="3">FAD:protein FMN transferase</fullName>
        <ecNumber evidence="2">2.7.1.180</ecNumber>
    </recommendedName>
    <alternativeName>
        <fullName evidence="9">Flavin transferase</fullName>
    </alternativeName>
</protein>
<keyword evidence="4" id="KW-0285">Flavoprotein</keyword>
<sequence>MSRPSTPIQPGGPGPQGRSDKPVKPVLPALSALSTLSRPPAAEVPAAPARRAWVQQIMGMPISIHLRGEDVDRPEAQAAVAESFRILREMDSIFSTYRDDSDLMRLRREEVQVSQCSPLVEEALRIGQEAEVATEGAFTTLLPTGDGDLAFDPTGLVKGWAVDRASVPLLTLEGVSFCINAGGDILIGAHPDMPTTGAGAVMWRVGVEDPLDQQRIASTLTLARGAVATSGTAARGAHLYDPAARELVGRPGSVTVTGPTLLWADIWATALFVGSQRTSEAFATRATDYLSTAL</sequence>
<comment type="cofactor">
    <cofactor evidence="1">
        <name>Mg(2+)</name>
        <dbReference type="ChEBI" id="CHEBI:18420"/>
    </cofactor>
</comment>
<proteinExistence type="predicted"/>
<dbReference type="AlphaFoldDB" id="A0A512CXN4"/>
<evidence type="ECO:0000313" key="13">
    <source>
        <dbReference type="Proteomes" id="UP000321534"/>
    </source>
</evidence>
<dbReference type="Gene3D" id="3.10.520.10">
    <property type="entry name" value="ApbE-like domains"/>
    <property type="match status" value="2"/>
</dbReference>
<evidence type="ECO:0000256" key="9">
    <source>
        <dbReference type="ARBA" id="ARBA00031306"/>
    </source>
</evidence>
<feature type="region of interest" description="Disordered" evidence="11">
    <location>
        <begin position="1"/>
        <end position="25"/>
    </location>
</feature>
<accession>A0A512CXN4</accession>